<dbReference type="PANTHER" id="PTHR15196">
    <property type="entry name" value="CILIARY NEUROTROPHIC FACTOR"/>
    <property type="match status" value="1"/>
</dbReference>
<evidence type="ECO:0000313" key="2">
    <source>
        <dbReference type="Ensembl" id="ENSPKIP00000007866.1"/>
    </source>
</evidence>
<dbReference type="GO" id="GO:0070120">
    <property type="term" value="P:ciliary neurotrophic factor-mediated signaling pathway"/>
    <property type="evidence" value="ECO:0007669"/>
    <property type="project" value="InterPro"/>
</dbReference>
<dbReference type="InterPro" id="IPR000151">
    <property type="entry name" value="Ciliary_neurotrophic_fac_CNTF"/>
</dbReference>
<dbReference type="STRING" id="1676925.ENSPKIP00000007866"/>
<sequence>MKVFFDINLATHWNSISLPQFMVMNLRSRRSLSAAGGSSAECELPGLADLLEKACTRLLELYKEKESFTSDITLTKDRIITLPPTSPHLSADDRLWILHSALHQCLEFLETVMRREEEEFGIQVGGDYRKMQNIVKARLGDLLQSMKLLTRGERVTALASHTESTDGSENGNIFALKVWIYRVLQELMHWIKCASETLLTLQSERETEPRVTRRRGGQEKRGSEGEGGREREWRSKVRRRAMEGKVAKGRCKAK</sequence>
<dbReference type="SUPFAM" id="SSF47266">
    <property type="entry name" value="4-helical cytokines"/>
    <property type="match status" value="1"/>
</dbReference>
<dbReference type="AlphaFoldDB" id="A0A3B3QR32"/>
<dbReference type="Gene3D" id="1.20.1250.10">
    <property type="match status" value="1"/>
</dbReference>
<feature type="compositionally biased region" description="Basic and acidic residues" evidence="1">
    <location>
        <begin position="204"/>
        <end position="246"/>
    </location>
</feature>
<keyword evidence="3" id="KW-1185">Reference proteome</keyword>
<feature type="region of interest" description="Disordered" evidence="1">
    <location>
        <begin position="204"/>
        <end position="254"/>
    </location>
</feature>
<dbReference type="GO" id="GO:0043524">
    <property type="term" value="P:negative regulation of neuron apoptotic process"/>
    <property type="evidence" value="ECO:0007669"/>
    <property type="project" value="InterPro"/>
</dbReference>
<organism evidence="2 3">
    <name type="scientific">Paramormyrops kingsleyae</name>
    <dbReference type="NCBI Taxonomy" id="1676925"/>
    <lineage>
        <taxon>Eukaryota</taxon>
        <taxon>Metazoa</taxon>
        <taxon>Chordata</taxon>
        <taxon>Craniata</taxon>
        <taxon>Vertebrata</taxon>
        <taxon>Euteleostomi</taxon>
        <taxon>Actinopterygii</taxon>
        <taxon>Neopterygii</taxon>
        <taxon>Teleostei</taxon>
        <taxon>Osteoglossocephala</taxon>
        <taxon>Osteoglossomorpha</taxon>
        <taxon>Osteoglossiformes</taxon>
        <taxon>Mormyridae</taxon>
        <taxon>Paramormyrops</taxon>
    </lineage>
</organism>
<dbReference type="PANTHER" id="PTHR15196:SF1">
    <property type="entry name" value="CILIARY NEUROTROPHIC FACTOR"/>
    <property type="match status" value="1"/>
</dbReference>
<evidence type="ECO:0000256" key="1">
    <source>
        <dbReference type="SAM" id="MobiDB-lite"/>
    </source>
</evidence>
<name>A0A3B3QR32_9TELE</name>
<accession>A0A3B3QR32</accession>
<proteinExistence type="predicted"/>
<protein>
    <submittedName>
        <fullName evidence="2">Ciliary neurotrophic factor</fullName>
    </submittedName>
</protein>
<dbReference type="Ensembl" id="ENSPKIT00000031935.1">
    <property type="protein sequence ID" value="ENSPKIP00000007866.1"/>
    <property type="gene ID" value="ENSPKIG00000023599.1"/>
</dbReference>
<reference evidence="2" key="2">
    <citation type="submission" date="2025-09" db="UniProtKB">
        <authorList>
            <consortium name="Ensembl"/>
        </authorList>
    </citation>
    <scope>IDENTIFICATION</scope>
</reference>
<dbReference type="GeneTree" id="ENSGT00540000073610"/>
<dbReference type="InterPro" id="IPR009079">
    <property type="entry name" value="4_helix_cytokine-like_core"/>
</dbReference>
<evidence type="ECO:0000313" key="3">
    <source>
        <dbReference type="Proteomes" id="UP000261540"/>
    </source>
</evidence>
<dbReference type="GO" id="GO:0005127">
    <property type="term" value="F:ciliary neurotrophic factor receptor binding"/>
    <property type="evidence" value="ECO:0007669"/>
    <property type="project" value="InterPro"/>
</dbReference>
<reference evidence="2" key="1">
    <citation type="submission" date="2025-08" db="UniProtKB">
        <authorList>
            <consortium name="Ensembl"/>
        </authorList>
    </citation>
    <scope>IDENTIFICATION</scope>
</reference>
<dbReference type="Proteomes" id="UP000261540">
    <property type="component" value="Unplaced"/>
</dbReference>